<name>A0AA86W4G3_9FABA</name>
<dbReference type="AlphaFoldDB" id="A0AA86W4G3"/>
<accession>A0AA86W4G3</accession>
<evidence type="ECO:0000256" key="4">
    <source>
        <dbReference type="ARBA" id="ARBA00022737"/>
    </source>
</evidence>
<keyword evidence="4" id="KW-0677">Repeat</keyword>
<keyword evidence="9" id="KW-1185">Reference proteome</keyword>
<feature type="signal peptide" evidence="6">
    <location>
        <begin position="1"/>
        <end position="29"/>
    </location>
</feature>
<dbReference type="PANTHER" id="PTHR32411">
    <property type="entry name" value="CYSTEINE-RICH REPEAT SECRETORY PROTEIN 38-RELATED"/>
    <property type="match status" value="1"/>
</dbReference>
<comment type="subcellular location">
    <subcellularLocation>
        <location evidence="1">Secreted</location>
    </subcellularLocation>
</comment>
<dbReference type="InterPro" id="IPR050581">
    <property type="entry name" value="CRR_secretory_protein"/>
</dbReference>
<keyword evidence="3 6" id="KW-0732">Signal</keyword>
<dbReference type="Proteomes" id="UP001189624">
    <property type="component" value="Chromosome 11"/>
</dbReference>
<evidence type="ECO:0000256" key="5">
    <source>
        <dbReference type="ARBA" id="ARBA00038515"/>
    </source>
</evidence>
<dbReference type="Gramene" id="rna-AYBTSS11_LOCUS30125">
    <property type="protein sequence ID" value="CAJ1977954.1"/>
    <property type="gene ID" value="gene-AYBTSS11_LOCUS30125"/>
</dbReference>
<organism evidence="8 9">
    <name type="scientific">Sphenostylis stenocarpa</name>
    <dbReference type="NCBI Taxonomy" id="92480"/>
    <lineage>
        <taxon>Eukaryota</taxon>
        <taxon>Viridiplantae</taxon>
        <taxon>Streptophyta</taxon>
        <taxon>Embryophyta</taxon>
        <taxon>Tracheophyta</taxon>
        <taxon>Spermatophyta</taxon>
        <taxon>Magnoliopsida</taxon>
        <taxon>eudicotyledons</taxon>
        <taxon>Gunneridae</taxon>
        <taxon>Pentapetalae</taxon>
        <taxon>rosids</taxon>
        <taxon>fabids</taxon>
        <taxon>Fabales</taxon>
        <taxon>Fabaceae</taxon>
        <taxon>Papilionoideae</taxon>
        <taxon>50 kb inversion clade</taxon>
        <taxon>NPAAA clade</taxon>
        <taxon>indigoferoid/millettioid clade</taxon>
        <taxon>Phaseoleae</taxon>
        <taxon>Sphenostylis</taxon>
    </lineage>
</organism>
<dbReference type="PROSITE" id="PS51473">
    <property type="entry name" value="GNK2"/>
    <property type="match status" value="1"/>
</dbReference>
<dbReference type="EMBL" id="OY731408">
    <property type="protein sequence ID" value="CAJ1977954.1"/>
    <property type="molecule type" value="Genomic_DNA"/>
</dbReference>
<evidence type="ECO:0000256" key="1">
    <source>
        <dbReference type="ARBA" id="ARBA00004613"/>
    </source>
</evidence>
<proteinExistence type="inferred from homology"/>
<reference evidence="8" key="1">
    <citation type="submission" date="2023-10" db="EMBL/GenBank/DDBJ databases">
        <authorList>
            <person name="Domelevo Entfellner J.-B."/>
        </authorList>
    </citation>
    <scope>NUCLEOTIDE SEQUENCE</scope>
</reference>
<evidence type="ECO:0000256" key="3">
    <source>
        <dbReference type="ARBA" id="ARBA00022729"/>
    </source>
</evidence>
<dbReference type="Pfam" id="PF01657">
    <property type="entry name" value="Stress-antifung"/>
    <property type="match status" value="1"/>
</dbReference>
<evidence type="ECO:0000259" key="7">
    <source>
        <dbReference type="PROSITE" id="PS51473"/>
    </source>
</evidence>
<evidence type="ECO:0000313" key="8">
    <source>
        <dbReference type="EMBL" id="CAJ1977954.1"/>
    </source>
</evidence>
<feature type="domain" description="Gnk2-homologous" evidence="7">
    <location>
        <begin position="33"/>
        <end position="149"/>
    </location>
</feature>
<feature type="chain" id="PRO_5041683533" description="Gnk2-homologous domain-containing protein" evidence="6">
    <location>
        <begin position="30"/>
        <end position="202"/>
    </location>
</feature>
<evidence type="ECO:0000256" key="6">
    <source>
        <dbReference type="SAM" id="SignalP"/>
    </source>
</evidence>
<dbReference type="InterPro" id="IPR002902">
    <property type="entry name" value="GNK2"/>
</dbReference>
<evidence type="ECO:0000313" key="9">
    <source>
        <dbReference type="Proteomes" id="UP001189624"/>
    </source>
</evidence>
<dbReference type="CDD" id="cd23509">
    <property type="entry name" value="Gnk2-like"/>
    <property type="match status" value="1"/>
</dbReference>
<comment type="similarity">
    <text evidence="5">Belongs to the cysteine-rich repeat secretory protein family.</text>
</comment>
<gene>
    <name evidence="8" type="ORF">AYBTSS11_LOCUS30125</name>
</gene>
<dbReference type="GO" id="GO:0005576">
    <property type="term" value="C:extracellular region"/>
    <property type="evidence" value="ECO:0007669"/>
    <property type="project" value="UniProtKB-SubCell"/>
</dbReference>
<dbReference type="PANTHER" id="PTHR32411:SF43">
    <property type="entry name" value="CYSTEINE-RICH REPEAT SECRETORY PROTEIN 38"/>
    <property type="match status" value="1"/>
</dbReference>
<keyword evidence="2" id="KW-0964">Secreted</keyword>
<protein>
    <recommendedName>
        <fullName evidence="7">Gnk2-homologous domain-containing protein</fullName>
    </recommendedName>
</protein>
<sequence length="202" mass="23041">MEGKQFNVRPTYSFLFVFLLGFQPHVTEAQSPNYAGDDCNSTTPKSLSNAYKTNLNNVLSWLSLDAATSKGYNHNNFGNNTVKFASLFNTLGAYAIVYGLYDCRVDVVGYFCQFRVSTAAREVLQRCPNRASAFIFYYFCILRFSSENFFGEVSVYPPWNLVGIKDVSSAEEIHKLKDFMRSLIRKATVETNQLYYMDVLVF</sequence>
<dbReference type="Gene3D" id="3.30.430.20">
    <property type="entry name" value="Gnk2 domain, C-X8-C-X2-C motif"/>
    <property type="match status" value="1"/>
</dbReference>
<dbReference type="InterPro" id="IPR038408">
    <property type="entry name" value="GNK2_sf"/>
</dbReference>
<evidence type="ECO:0000256" key="2">
    <source>
        <dbReference type="ARBA" id="ARBA00022525"/>
    </source>
</evidence>